<organism evidence="2 3">
    <name type="scientific">Candidatus Harrisonbacteria bacterium CG10_big_fil_rev_8_21_14_0_10_45_28</name>
    <dbReference type="NCBI Taxonomy" id="1974586"/>
    <lineage>
        <taxon>Bacteria</taxon>
        <taxon>Candidatus Harrisoniibacteriota</taxon>
    </lineage>
</organism>
<evidence type="ECO:0000313" key="2">
    <source>
        <dbReference type="EMBL" id="PIR88074.1"/>
    </source>
</evidence>
<dbReference type="AlphaFoldDB" id="A0A2H0UNT7"/>
<dbReference type="Proteomes" id="UP000230903">
    <property type="component" value="Unassembled WGS sequence"/>
</dbReference>
<accession>A0A2H0UNT7</accession>
<evidence type="ECO:0000313" key="3">
    <source>
        <dbReference type="Proteomes" id="UP000230903"/>
    </source>
</evidence>
<sequence length="71" mass="7876">MKKILFSIFGFLPMVTLAQAEPEFYGSGMMASGYGGGSVWSIFGWLMLLGMIVWIVVGILAALWLWKQISK</sequence>
<reference evidence="3" key="1">
    <citation type="submission" date="2017-09" db="EMBL/GenBank/DDBJ databases">
        <title>Depth-based differentiation of microbial function through sediment-hosted aquifers and enrichment of novel symbionts in the deep terrestrial subsurface.</title>
        <authorList>
            <person name="Probst A.J."/>
            <person name="Ladd B."/>
            <person name="Jarett J.K."/>
            <person name="Geller-Mcgrath D.E."/>
            <person name="Sieber C.M.K."/>
            <person name="Emerson J.B."/>
            <person name="Anantharaman K."/>
            <person name="Thomas B.C."/>
            <person name="Malmstrom R."/>
            <person name="Stieglmeier M."/>
            <person name="Klingl A."/>
            <person name="Woyke T."/>
            <person name="Ryan C.M."/>
            <person name="Banfield J.F."/>
        </authorList>
    </citation>
    <scope>NUCLEOTIDE SEQUENCE [LARGE SCALE GENOMIC DNA]</scope>
</reference>
<keyword evidence="1" id="KW-0812">Transmembrane</keyword>
<comment type="caution">
    <text evidence="2">The sequence shown here is derived from an EMBL/GenBank/DDBJ whole genome shotgun (WGS) entry which is preliminary data.</text>
</comment>
<feature type="transmembrane region" description="Helical" evidence="1">
    <location>
        <begin position="44"/>
        <end position="66"/>
    </location>
</feature>
<name>A0A2H0UNT7_9BACT</name>
<protein>
    <submittedName>
        <fullName evidence="2">Uncharacterized protein</fullName>
    </submittedName>
</protein>
<keyword evidence="1" id="KW-0472">Membrane</keyword>
<proteinExistence type="predicted"/>
<evidence type="ECO:0000256" key="1">
    <source>
        <dbReference type="SAM" id="Phobius"/>
    </source>
</evidence>
<dbReference type="EMBL" id="PFBC01000017">
    <property type="protein sequence ID" value="PIR88074.1"/>
    <property type="molecule type" value="Genomic_DNA"/>
</dbReference>
<keyword evidence="1" id="KW-1133">Transmembrane helix</keyword>
<gene>
    <name evidence="2" type="ORF">COU10_01080</name>
</gene>